<evidence type="ECO:0000313" key="3">
    <source>
        <dbReference type="Proteomes" id="UP001215598"/>
    </source>
</evidence>
<evidence type="ECO:0000256" key="1">
    <source>
        <dbReference type="SAM" id="MobiDB-lite"/>
    </source>
</evidence>
<name>A0AAD7N7B4_9AGAR</name>
<dbReference type="PANTHER" id="PTHR46579">
    <property type="entry name" value="F5/8 TYPE C DOMAIN-CONTAINING PROTEIN-RELATED"/>
    <property type="match status" value="1"/>
</dbReference>
<dbReference type="Proteomes" id="UP001215598">
    <property type="component" value="Unassembled WGS sequence"/>
</dbReference>
<dbReference type="EMBL" id="JARKIB010000076">
    <property type="protein sequence ID" value="KAJ7747527.1"/>
    <property type="molecule type" value="Genomic_DNA"/>
</dbReference>
<feature type="compositionally biased region" description="Low complexity" evidence="1">
    <location>
        <begin position="165"/>
        <end position="186"/>
    </location>
</feature>
<keyword evidence="3" id="KW-1185">Reference proteome</keyword>
<feature type="compositionally biased region" description="Basic and acidic residues" evidence="1">
    <location>
        <begin position="60"/>
        <end position="77"/>
    </location>
</feature>
<feature type="region of interest" description="Disordered" evidence="1">
    <location>
        <begin position="310"/>
        <end position="331"/>
    </location>
</feature>
<evidence type="ECO:0000313" key="2">
    <source>
        <dbReference type="EMBL" id="KAJ7747527.1"/>
    </source>
</evidence>
<feature type="region of interest" description="Disordered" evidence="1">
    <location>
        <begin position="58"/>
        <end position="189"/>
    </location>
</feature>
<gene>
    <name evidence="2" type="ORF">B0H16DRAFT_1692405</name>
</gene>
<proteinExistence type="predicted"/>
<accession>A0AAD7N7B4</accession>
<comment type="caution">
    <text evidence="2">The sequence shown here is derived from an EMBL/GenBank/DDBJ whole genome shotgun (WGS) entry which is preliminary data.</text>
</comment>
<sequence length="1125" mass="126133">MILCNPDLAVPQLSSVKLGLAHLGFGHVKVSTLTSVEKKAKTKRKNLVDCSCTKCGAGSEKIHPDTKKDHLARNKEEKRKKKLPTATAVPGREFMEMESRRRKLPQSTAPGSDVEMGPGEHLIDHDMEMPSRSPTPPLDISRQVDSEMPDVNQDVSPSVLAPSHPSAQSLPDASSSPAAPVPTSDPNQLPNLLRPRANLAEESPFWFWQLILLAIAWCHLHFHAPHRCCDLLLKVLRNIFICLGTIKSEDKVPVTLTTTFKRLGINEDFEIRAICPRCRRAYPENAPGDLMCSECQIPLFNTAPPSTSAPVSLLASSRPKSPPKPRPVLQSPHLLPSTQIVELLNRDGNEIACESYLTRKPIPGKMSDIMDGEICQSLKGPDGRKFFDIAPDRPDPDELRIGLCFGEDGFSFTRTKDAGTHTTGAASFCVAALPHHRRYRPRNLLLTKLSPGPHGETSDEFQRGMAATVADLLMLYDEGIFVKTPKYPQGRRVRIILIAVCCDHPAMCVCGGFSDHRSKKFPCTRCNITHDDIQTAAGMKVDAFTARDGEQHRRESAEYAKIPEDDKKARDTFASTYGTRYYEFSHLSYFDPVRQIIIDPMHCIFLGVVKTQWLDAWIKDPAALRKSTALKPREIDQIHEYLQALEMPSWVARLPSKVGYPAGGNLTSDEWKGMLLVFLPLILPHIWTEWFPVAEADHDKAMKRWEAKEKARKNRIADGTATAKERKNPTPDPKPIRMFKNDPDLLLKLATCCKILLAGTIDVATLPRAQQLLEDYLAGFLANHPDLVKPNFHYITHIFKIIRDFGPVYGFWTFLFERLNKLLKSYDTNNHGDGELEVTFFREFHRDANLREVLSQLAQKEGREGLTPEEQCVAANARLILATDGDVRGTLASMTTEVEDLCVDLDTKFSLGLAVHRDLPPYLQRSILEYYNSTYPTTPIIARAAEIGSNTPHFFLHGSVTVHSYFILDGRRIASSTSMTDAASSLVQMDAGGTRYVGQIYNILTHHQPGLERPQWLLDIRWMRRCLDVDMSPWQPYPELEVFAWDHGKFLRDGDIGPGRIVPISAVLSQACRLTIDWKQQVPVDGLDSDDEESDVDVDTETETQYGTVLKIWFTAGLSRDVIVV</sequence>
<dbReference type="AlphaFoldDB" id="A0AAD7N7B4"/>
<feature type="region of interest" description="Disordered" evidence="1">
    <location>
        <begin position="710"/>
        <end position="735"/>
    </location>
</feature>
<reference evidence="2" key="1">
    <citation type="submission" date="2023-03" db="EMBL/GenBank/DDBJ databases">
        <title>Massive genome expansion in bonnet fungi (Mycena s.s.) driven by repeated elements and novel gene families across ecological guilds.</title>
        <authorList>
            <consortium name="Lawrence Berkeley National Laboratory"/>
            <person name="Harder C.B."/>
            <person name="Miyauchi S."/>
            <person name="Viragh M."/>
            <person name="Kuo A."/>
            <person name="Thoen E."/>
            <person name="Andreopoulos B."/>
            <person name="Lu D."/>
            <person name="Skrede I."/>
            <person name="Drula E."/>
            <person name="Henrissat B."/>
            <person name="Morin E."/>
            <person name="Kohler A."/>
            <person name="Barry K."/>
            <person name="LaButti K."/>
            <person name="Morin E."/>
            <person name="Salamov A."/>
            <person name="Lipzen A."/>
            <person name="Mereny Z."/>
            <person name="Hegedus B."/>
            <person name="Baldrian P."/>
            <person name="Stursova M."/>
            <person name="Weitz H."/>
            <person name="Taylor A."/>
            <person name="Grigoriev I.V."/>
            <person name="Nagy L.G."/>
            <person name="Martin F."/>
            <person name="Kauserud H."/>
        </authorList>
    </citation>
    <scope>NUCLEOTIDE SEQUENCE</scope>
    <source>
        <strain evidence="2">CBHHK182m</strain>
    </source>
</reference>
<organism evidence="2 3">
    <name type="scientific">Mycena metata</name>
    <dbReference type="NCBI Taxonomy" id="1033252"/>
    <lineage>
        <taxon>Eukaryota</taxon>
        <taxon>Fungi</taxon>
        <taxon>Dikarya</taxon>
        <taxon>Basidiomycota</taxon>
        <taxon>Agaricomycotina</taxon>
        <taxon>Agaricomycetes</taxon>
        <taxon>Agaricomycetidae</taxon>
        <taxon>Agaricales</taxon>
        <taxon>Marasmiineae</taxon>
        <taxon>Mycenaceae</taxon>
        <taxon>Mycena</taxon>
    </lineage>
</organism>
<dbReference type="PANTHER" id="PTHR46579:SF1">
    <property type="entry name" value="F5_8 TYPE C DOMAIN-CONTAINING PROTEIN"/>
    <property type="match status" value="1"/>
</dbReference>
<protein>
    <recommendedName>
        <fullName evidence="4">Transposase domain-containing protein</fullName>
    </recommendedName>
</protein>
<evidence type="ECO:0008006" key="4">
    <source>
        <dbReference type="Google" id="ProtNLM"/>
    </source>
</evidence>